<organism evidence="2 3">
    <name type="scientific">Seminavis robusta</name>
    <dbReference type="NCBI Taxonomy" id="568900"/>
    <lineage>
        <taxon>Eukaryota</taxon>
        <taxon>Sar</taxon>
        <taxon>Stramenopiles</taxon>
        <taxon>Ochrophyta</taxon>
        <taxon>Bacillariophyta</taxon>
        <taxon>Bacillariophyceae</taxon>
        <taxon>Bacillariophycidae</taxon>
        <taxon>Naviculales</taxon>
        <taxon>Naviculaceae</taxon>
        <taxon>Seminavis</taxon>
    </lineage>
</organism>
<protein>
    <submittedName>
        <fullName evidence="2">Uncharacterized protein</fullName>
    </submittedName>
</protein>
<keyword evidence="3" id="KW-1185">Reference proteome</keyword>
<proteinExistence type="predicted"/>
<gene>
    <name evidence="2" type="ORF">SEMRO_1032_G233540.1</name>
</gene>
<evidence type="ECO:0000313" key="3">
    <source>
        <dbReference type="Proteomes" id="UP001153069"/>
    </source>
</evidence>
<feature type="region of interest" description="Disordered" evidence="1">
    <location>
        <begin position="57"/>
        <end position="98"/>
    </location>
</feature>
<accession>A0A9N8EG67</accession>
<feature type="region of interest" description="Disordered" evidence="1">
    <location>
        <begin position="1"/>
        <end position="42"/>
    </location>
</feature>
<comment type="caution">
    <text evidence="2">The sequence shown here is derived from an EMBL/GenBank/DDBJ whole genome shotgun (WGS) entry which is preliminary data.</text>
</comment>
<dbReference type="EMBL" id="CAICTM010001030">
    <property type="protein sequence ID" value="CAB9519624.1"/>
    <property type="molecule type" value="Genomic_DNA"/>
</dbReference>
<reference evidence="2" key="1">
    <citation type="submission" date="2020-06" db="EMBL/GenBank/DDBJ databases">
        <authorList>
            <consortium name="Plant Systems Biology data submission"/>
        </authorList>
    </citation>
    <scope>NUCLEOTIDE SEQUENCE</scope>
    <source>
        <strain evidence="2">D6</strain>
    </source>
</reference>
<dbReference type="AlphaFoldDB" id="A0A9N8EG67"/>
<evidence type="ECO:0000256" key="1">
    <source>
        <dbReference type="SAM" id="MobiDB-lite"/>
    </source>
</evidence>
<name>A0A9N8EG67_9STRA</name>
<dbReference type="Proteomes" id="UP001153069">
    <property type="component" value="Unassembled WGS sequence"/>
</dbReference>
<sequence length="98" mass="10677">MDEAKPWTSSGNQLANLGKENYPNDDGEDKRDKKVQIPSTLAAEGTDHLGRFYGGRGNINSTLVGSHSKKTTYDGIGGKATNDARRPPVAMTRKTRTR</sequence>
<evidence type="ECO:0000313" key="2">
    <source>
        <dbReference type="EMBL" id="CAB9519624.1"/>
    </source>
</evidence>